<dbReference type="EMBL" id="MGAQ01000016">
    <property type="protein sequence ID" value="OGK50448.1"/>
    <property type="molecule type" value="Genomic_DNA"/>
</dbReference>
<proteinExistence type="predicted"/>
<gene>
    <name evidence="1" type="ORF">A3B50_04050</name>
</gene>
<sequence>MEHKHHKKLKLIVILVFILLALGEVLLYRRTLELNKMVSEGLMQLKEAQKTPQTTTPTGIKQ</sequence>
<dbReference type="Proteomes" id="UP000178558">
    <property type="component" value="Unassembled WGS sequence"/>
</dbReference>
<protein>
    <submittedName>
        <fullName evidence="1">Uncharacterized protein</fullName>
    </submittedName>
</protein>
<evidence type="ECO:0000313" key="2">
    <source>
        <dbReference type="Proteomes" id="UP000178558"/>
    </source>
</evidence>
<organism evidence="1 2">
    <name type="scientific">Candidatus Roizmanbacteria bacterium RIFCSPLOWO2_01_FULL_40_42</name>
    <dbReference type="NCBI Taxonomy" id="1802066"/>
    <lineage>
        <taxon>Bacteria</taxon>
        <taxon>Candidatus Roizmaniibacteriota</taxon>
    </lineage>
</organism>
<dbReference type="AlphaFoldDB" id="A0A1F7J4A3"/>
<evidence type="ECO:0000313" key="1">
    <source>
        <dbReference type="EMBL" id="OGK50448.1"/>
    </source>
</evidence>
<reference evidence="1 2" key="1">
    <citation type="journal article" date="2016" name="Nat. Commun.">
        <title>Thousands of microbial genomes shed light on interconnected biogeochemical processes in an aquifer system.</title>
        <authorList>
            <person name="Anantharaman K."/>
            <person name="Brown C.T."/>
            <person name="Hug L.A."/>
            <person name="Sharon I."/>
            <person name="Castelle C.J."/>
            <person name="Probst A.J."/>
            <person name="Thomas B.C."/>
            <person name="Singh A."/>
            <person name="Wilkins M.J."/>
            <person name="Karaoz U."/>
            <person name="Brodie E.L."/>
            <person name="Williams K.H."/>
            <person name="Hubbard S.S."/>
            <person name="Banfield J.F."/>
        </authorList>
    </citation>
    <scope>NUCLEOTIDE SEQUENCE [LARGE SCALE GENOMIC DNA]</scope>
</reference>
<comment type="caution">
    <text evidence="1">The sequence shown here is derived from an EMBL/GenBank/DDBJ whole genome shotgun (WGS) entry which is preliminary data.</text>
</comment>
<name>A0A1F7J4A3_9BACT</name>
<accession>A0A1F7J4A3</accession>